<gene>
    <name evidence="2" type="ORF">WS72_01920</name>
</gene>
<organism evidence="2 3">
    <name type="scientific">Burkholderia savannae</name>
    <dbReference type="NCBI Taxonomy" id="1637837"/>
    <lineage>
        <taxon>Bacteria</taxon>
        <taxon>Pseudomonadati</taxon>
        <taxon>Pseudomonadota</taxon>
        <taxon>Betaproteobacteria</taxon>
        <taxon>Burkholderiales</taxon>
        <taxon>Burkholderiaceae</taxon>
        <taxon>Burkholderia</taxon>
        <taxon>pseudomallei group</taxon>
    </lineage>
</organism>
<dbReference type="Proteomes" id="UP000070255">
    <property type="component" value="Unassembled WGS sequence"/>
</dbReference>
<dbReference type="InterPro" id="IPR002347">
    <property type="entry name" value="SDR_fam"/>
</dbReference>
<sequence>MSGARERVVLITGAGSGIGAALAARLAAPGVAMMLHARGAGDAAWPHRRAGRRRGADRVSTLR</sequence>
<evidence type="ECO:0000256" key="1">
    <source>
        <dbReference type="SAM" id="MobiDB-lite"/>
    </source>
</evidence>
<name>A0ABR5TAB6_9BURK</name>
<evidence type="ECO:0008006" key="4">
    <source>
        <dbReference type="Google" id="ProtNLM"/>
    </source>
</evidence>
<protein>
    <recommendedName>
        <fullName evidence="4">SDR family NAD(P)-dependent oxidoreductase</fullName>
    </recommendedName>
</protein>
<comment type="caution">
    <text evidence="2">The sequence shown here is derived from an EMBL/GenBank/DDBJ whole genome shotgun (WGS) entry which is preliminary data.</text>
</comment>
<keyword evidence="3" id="KW-1185">Reference proteome</keyword>
<dbReference type="Gene3D" id="3.40.50.720">
    <property type="entry name" value="NAD(P)-binding Rossmann-like Domain"/>
    <property type="match status" value="1"/>
</dbReference>
<dbReference type="EMBL" id="LNJQ01000001">
    <property type="protein sequence ID" value="KWZ41756.1"/>
    <property type="molecule type" value="Genomic_DNA"/>
</dbReference>
<proteinExistence type="predicted"/>
<evidence type="ECO:0000313" key="2">
    <source>
        <dbReference type="EMBL" id="KWZ41756.1"/>
    </source>
</evidence>
<reference evidence="2 3" key="1">
    <citation type="submission" date="2015-11" db="EMBL/GenBank/DDBJ databases">
        <authorList>
            <person name="Sahl J."/>
            <person name="Wagner D."/>
            <person name="Keim P."/>
        </authorList>
    </citation>
    <scope>NUCLEOTIDE SEQUENCE [LARGE SCALE GENOMIC DNA]</scope>
    <source>
        <strain evidence="2 3">BDU18</strain>
    </source>
</reference>
<accession>A0ABR5TAB6</accession>
<dbReference type="Pfam" id="PF00106">
    <property type="entry name" value="adh_short"/>
    <property type="match status" value="1"/>
</dbReference>
<evidence type="ECO:0000313" key="3">
    <source>
        <dbReference type="Proteomes" id="UP000070255"/>
    </source>
</evidence>
<dbReference type="InterPro" id="IPR036291">
    <property type="entry name" value="NAD(P)-bd_dom_sf"/>
</dbReference>
<feature type="compositionally biased region" description="Basic residues" evidence="1">
    <location>
        <begin position="46"/>
        <end position="55"/>
    </location>
</feature>
<feature type="region of interest" description="Disordered" evidence="1">
    <location>
        <begin position="41"/>
        <end position="63"/>
    </location>
</feature>
<dbReference type="SUPFAM" id="SSF51735">
    <property type="entry name" value="NAD(P)-binding Rossmann-fold domains"/>
    <property type="match status" value="1"/>
</dbReference>